<dbReference type="EMBL" id="PFGC01000013">
    <property type="protein sequence ID" value="PIW37277.1"/>
    <property type="molecule type" value="Genomic_DNA"/>
</dbReference>
<sequence>MENCPYCQDATTPPPEQFYETKLFRVLVARNALVDGHVVIMPKAHEPHIQSFSLDQFEELSYLLKKVPFYAMRETSAPGYTLFMSDGTPEVSQVAHLQIHVLPRKYSDDSLQSIGEAVGKITFTLDDAKLATEVKEMKDLMQLPQDTPANS</sequence>
<evidence type="ECO:0000313" key="3">
    <source>
        <dbReference type="EMBL" id="PIW37277.1"/>
    </source>
</evidence>
<organism evidence="3 4">
    <name type="scientific">Candidatus Kerfeldbacteria bacterium CG15_BIG_FIL_POST_REV_8_21_14_020_45_12</name>
    <dbReference type="NCBI Taxonomy" id="2014247"/>
    <lineage>
        <taxon>Bacteria</taxon>
        <taxon>Candidatus Kerfeldiibacteriota</taxon>
    </lineage>
</organism>
<comment type="caution">
    <text evidence="3">The sequence shown here is derived from an EMBL/GenBank/DDBJ whole genome shotgun (WGS) entry which is preliminary data.</text>
</comment>
<accession>A0A2M7H4W9</accession>
<proteinExistence type="predicted"/>
<feature type="domain" description="HIT" evidence="2">
    <location>
        <begin position="5"/>
        <end position="111"/>
    </location>
</feature>
<dbReference type="Gene3D" id="3.30.428.10">
    <property type="entry name" value="HIT-like"/>
    <property type="match status" value="1"/>
</dbReference>
<dbReference type="InterPro" id="IPR011146">
    <property type="entry name" value="HIT-like"/>
</dbReference>
<dbReference type="InterPro" id="IPR001310">
    <property type="entry name" value="Histidine_triad_HIT"/>
</dbReference>
<reference evidence="3 4" key="1">
    <citation type="submission" date="2017-09" db="EMBL/GenBank/DDBJ databases">
        <title>Depth-based differentiation of microbial function through sediment-hosted aquifers and enrichment of novel symbionts in the deep terrestrial subsurface.</title>
        <authorList>
            <person name="Probst A.J."/>
            <person name="Ladd B."/>
            <person name="Jarett J.K."/>
            <person name="Geller-Mcgrath D.E."/>
            <person name="Sieber C.M."/>
            <person name="Emerson J.B."/>
            <person name="Anantharaman K."/>
            <person name="Thomas B.C."/>
            <person name="Malmstrom R."/>
            <person name="Stieglmeier M."/>
            <person name="Klingl A."/>
            <person name="Woyke T."/>
            <person name="Ryan C.M."/>
            <person name="Banfield J.F."/>
        </authorList>
    </citation>
    <scope>NUCLEOTIDE SEQUENCE [LARGE SCALE GENOMIC DNA]</scope>
    <source>
        <strain evidence="3">CG15_BIG_FIL_POST_REV_8_21_14_020_45_12</strain>
    </source>
</reference>
<protein>
    <recommendedName>
        <fullName evidence="2">HIT domain-containing protein</fullName>
    </recommendedName>
</protein>
<dbReference type="GO" id="GO:0009117">
    <property type="term" value="P:nucleotide metabolic process"/>
    <property type="evidence" value="ECO:0007669"/>
    <property type="project" value="TreeGrafter"/>
</dbReference>
<dbReference type="PANTHER" id="PTHR46648">
    <property type="entry name" value="HIT FAMILY PROTEIN 1"/>
    <property type="match status" value="1"/>
</dbReference>
<evidence type="ECO:0000259" key="2">
    <source>
        <dbReference type="PROSITE" id="PS51084"/>
    </source>
</evidence>
<dbReference type="PANTHER" id="PTHR46648:SF1">
    <property type="entry name" value="ADENOSINE 5'-MONOPHOSPHORAMIDASE HNT1"/>
    <property type="match status" value="1"/>
</dbReference>
<dbReference type="InterPro" id="IPR036265">
    <property type="entry name" value="HIT-like_sf"/>
</dbReference>
<evidence type="ECO:0000256" key="1">
    <source>
        <dbReference type="PROSITE-ProRule" id="PRU00464"/>
    </source>
</evidence>
<dbReference type="Proteomes" id="UP000230292">
    <property type="component" value="Unassembled WGS sequence"/>
</dbReference>
<dbReference type="GO" id="GO:0003824">
    <property type="term" value="F:catalytic activity"/>
    <property type="evidence" value="ECO:0007669"/>
    <property type="project" value="InterPro"/>
</dbReference>
<dbReference type="SUPFAM" id="SSF54197">
    <property type="entry name" value="HIT-like"/>
    <property type="match status" value="1"/>
</dbReference>
<gene>
    <name evidence="3" type="ORF">COW24_01070</name>
</gene>
<dbReference type="AlphaFoldDB" id="A0A2M7H4W9"/>
<dbReference type="PROSITE" id="PS51084">
    <property type="entry name" value="HIT_2"/>
    <property type="match status" value="1"/>
</dbReference>
<evidence type="ECO:0000313" key="4">
    <source>
        <dbReference type="Proteomes" id="UP000230292"/>
    </source>
</evidence>
<comment type="caution">
    <text evidence="1">Lacks conserved residue(s) required for the propagation of feature annotation.</text>
</comment>
<dbReference type="Pfam" id="PF01230">
    <property type="entry name" value="HIT"/>
    <property type="match status" value="1"/>
</dbReference>
<name>A0A2M7H4W9_9BACT</name>